<dbReference type="InterPro" id="IPR009056">
    <property type="entry name" value="Cyt_c-like_dom"/>
</dbReference>
<dbReference type="PANTHER" id="PTHR33751">
    <property type="entry name" value="CBB3-TYPE CYTOCHROME C OXIDASE SUBUNIT FIXP"/>
    <property type="match status" value="1"/>
</dbReference>
<keyword evidence="8" id="KW-0732">Signal</keyword>
<keyword evidence="11" id="KW-1185">Reference proteome</keyword>
<feature type="chain" id="PRO_5002007176" evidence="8">
    <location>
        <begin position="22"/>
        <end position="144"/>
    </location>
</feature>
<dbReference type="AlphaFoldDB" id="A0A0A2WFK8"/>
<organism evidence="10 11">
    <name type="scientific">Lysobacter dokdonensis DS-58</name>
    <dbReference type="NCBI Taxonomy" id="1300345"/>
    <lineage>
        <taxon>Bacteria</taxon>
        <taxon>Pseudomonadati</taxon>
        <taxon>Pseudomonadota</taxon>
        <taxon>Gammaproteobacteria</taxon>
        <taxon>Lysobacterales</taxon>
        <taxon>Lysobacteraceae</taxon>
        <taxon>Noviluteimonas</taxon>
    </lineage>
</organism>
<evidence type="ECO:0000256" key="7">
    <source>
        <dbReference type="SAM" id="MobiDB-lite"/>
    </source>
</evidence>
<keyword evidence="4" id="KW-0249">Electron transport</keyword>
<comment type="caution">
    <text evidence="10">The sequence shown here is derived from an EMBL/GenBank/DDBJ whole genome shotgun (WGS) entry which is preliminary data.</text>
</comment>
<keyword evidence="5 6" id="KW-0408">Iron</keyword>
<dbReference type="PANTHER" id="PTHR33751:SF9">
    <property type="entry name" value="CYTOCHROME C4"/>
    <property type="match status" value="1"/>
</dbReference>
<evidence type="ECO:0000256" key="8">
    <source>
        <dbReference type="SAM" id="SignalP"/>
    </source>
</evidence>
<dbReference type="GO" id="GO:0046872">
    <property type="term" value="F:metal ion binding"/>
    <property type="evidence" value="ECO:0007669"/>
    <property type="project" value="UniProtKB-KW"/>
</dbReference>
<evidence type="ECO:0000256" key="4">
    <source>
        <dbReference type="ARBA" id="ARBA00022982"/>
    </source>
</evidence>
<feature type="compositionally biased region" description="Basic and acidic residues" evidence="7">
    <location>
        <begin position="25"/>
        <end position="38"/>
    </location>
</feature>
<reference evidence="10 11" key="1">
    <citation type="submission" date="2014-09" db="EMBL/GenBank/DDBJ databases">
        <title>Genome sequences of Lysobacter dokdonensis DS-58.</title>
        <authorList>
            <person name="Kim J.F."/>
            <person name="Kwak M.-J."/>
        </authorList>
    </citation>
    <scope>NUCLEOTIDE SEQUENCE [LARGE SCALE GENOMIC DNA]</scope>
    <source>
        <strain evidence="10 11">DS-58</strain>
    </source>
</reference>
<dbReference type="GO" id="GO:0009055">
    <property type="term" value="F:electron transfer activity"/>
    <property type="evidence" value="ECO:0007669"/>
    <property type="project" value="InterPro"/>
</dbReference>
<dbReference type="RefSeq" id="WP_036168832.1">
    <property type="nucleotide sequence ID" value="NZ_JRKJ01000010.1"/>
</dbReference>
<gene>
    <name evidence="10" type="ORF">LF41_76</name>
</gene>
<dbReference type="SUPFAM" id="SSF46626">
    <property type="entry name" value="Cytochrome c"/>
    <property type="match status" value="1"/>
</dbReference>
<evidence type="ECO:0000256" key="6">
    <source>
        <dbReference type="PROSITE-ProRule" id="PRU00433"/>
    </source>
</evidence>
<dbReference type="EMBL" id="JRKJ01000010">
    <property type="protein sequence ID" value="KGQ18986.1"/>
    <property type="molecule type" value="Genomic_DNA"/>
</dbReference>
<dbReference type="PATRIC" id="fig|1300345.3.peg.1757"/>
<feature type="region of interest" description="Disordered" evidence="7">
    <location>
        <begin position="24"/>
        <end position="53"/>
    </location>
</feature>
<feature type="signal peptide" evidence="8">
    <location>
        <begin position="1"/>
        <end position="21"/>
    </location>
</feature>
<proteinExistence type="predicted"/>
<keyword evidence="2 6" id="KW-0349">Heme</keyword>
<feature type="domain" description="Cytochrome c" evidence="9">
    <location>
        <begin position="49"/>
        <end position="134"/>
    </location>
</feature>
<evidence type="ECO:0000313" key="11">
    <source>
        <dbReference type="Proteomes" id="UP000030518"/>
    </source>
</evidence>
<dbReference type="OrthoDB" id="9796421at2"/>
<dbReference type="InterPro" id="IPR050597">
    <property type="entry name" value="Cytochrome_c_Oxidase_Subunit"/>
</dbReference>
<keyword evidence="1" id="KW-0813">Transport</keyword>
<evidence type="ECO:0000256" key="3">
    <source>
        <dbReference type="ARBA" id="ARBA00022723"/>
    </source>
</evidence>
<evidence type="ECO:0000256" key="5">
    <source>
        <dbReference type="ARBA" id="ARBA00023004"/>
    </source>
</evidence>
<sequence>MTIKKPAFAIALLALALTACSGNGEEGHTEGGHAEGEAPKSSSAGLPSGNIEAGMKLATTKRNGFACVDCHGAEGNVPTDKTYPKLGGQYSDYIEHALLAYRKGDRENALMSPQAKELTDQQIADLGAYFHSTESHLSDLHNVQ</sequence>
<name>A0A0A2WFK8_9GAMM</name>
<dbReference type="PROSITE" id="PS51007">
    <property type="entry name" value="CYTC"/>
    <property type="match status" value="1"/>
</dbReference>
<dbReference type="Gene3D" id="1.10.760.10">
    <property type="entry name" value="Cytochrome c-like domain"/>
    <property type="match status" value="1"/>
</dbReference>
<dbReference type="STRING" id="1300345.LF41_76"/>
<dbReference type="Proteomes" id="UP000030518">
    <property type="component" value="Unassembled WGS sequence"/>
</dbReference>
<evidence type="ECO:0000256" key="1">
    <source>
        <dbReference type="ARBA" id="ARBA00022448"/>
    </source>
</evidence>
<dbReference type="Pfam" id="PF00034">
    <property type="entry name" value="Cytochrom_C"/>
    <property type="match status" value="1"/>
</dbReference>
<protein>
    <submittedName>
        <fullName evidence="10">Cytochrome c4</fullName>
    </submittedName>
</protein>
<evidence type="ECO:0000259" key="9">
    <source>
        <dbReference type="PROSITE" id="PS51007"/>
    </source>
</evidence>
<dbReference type="PROSITE" id="PS51257">
    <property type="entry name" value="PROKAR_LIPOPROTEIN"/>
    <property type="match status" value="1"/>
</dbReference>
<dbReference type="GO" id="GO:0020037">
    <property type="term" value="F:heme binding"/>
    <property type="evidence" value="ECO:0007669"/>
    <property type="project" value="InterPro"/>
</dbReference>
<evidence type="ECO:0000313" key="10">
    <source>
        <dbReference type="EMBL" id="KGQ18986.1"/>
    </source>
</evidence>
<dbReference type="eggNOG" id="COG2863">
    <property type="taxonomic scope" value="Bacteria"/>
</dbReference>
<evidence type="ECO:0000256" key="2">
    <source>
        <dbReference type="ARBA" id="ARBA00022617"/>
    </source>
</evidence>
<accession>A0A0A2WFK8</accession>
<keyword evidence="3 6" id="KW-0479">Metal-binding</keyword>
<dbReference type="InterPro" id="IPR036909">
    <property type="entry name" value="Cyt_c-like_dom_sf"/>
</dbReference>